<sequence>MGKRLAKLIHRSKSTIDPINGQISPSRTGATGSAITNGTSTAATQFSQTLPDRDFMDADPEELTAEPDCLAWANTIQQLEDAQKELRRRYTESKLGESGEQQPAIPKDQPG</sequence>
<reference evidence="2 3" key="1">
    <citation type="submission" date="2019-02" db="EMBL/GenBank/DDBJ databases">
        <title>Deep-cultivation of Planctomycetes and their phenomic and genomic characterization uncovers novel biology.</title>
        <authorList>
            <person name="Wiegand S."/>
            <person name="Jogler M."/>
            <person name="Boedeker C."/>
            <person name="Pinto D."/>
            <person name="Vollmers J."/>
            <person name="Rivas-Marin E."/>
            <person name="Kohn T."/>
            <person name="Peeters S.H."/>
            <person name="Heuer A."/>
            <person name="Rast P."/>
            <person name="Oberbeckmann S."/>
            <person name="Bunk B."/>
            <person name="Jeske O."/>
            <person name="Meyerdierks A."/>
            <person name="Storesund J.E."/>
            <person name="Kallscheuer N."/>
            <person name="Luecker S."/>
            <person name="Lage O.M."/>
            <person name="Pohl T."/>
            <person name="Merkel B.J."/>
            <person name="Hornburger P."/>
            <person name="Mueller R.-W."/>
            <person name="Bruemmer F."/>
            <person name="Labrenz M."/>
            <person name="Spormann A.M."/>
            <person name="Op Den Camp H."/>
            <person name="Overmann J."/>
            <person name="Amann R."/>
            <person name="Jetten M.S.M."/>
            <person name="Mascher T."/>
            <person name="Medema M.H."/>
            <person name="Devos D.P."/>
            <person name="Kaster A.-K."/>
            <person name="Ovreas L."/>
            <person name="Rohde M."/>
            <person name="Galperin M.Y."/>
            <person name="Jogler C."/>
        </authorList>
    </citation>
    <scope>NUCLEOTIDE SEQUENCE [LARGE SCALE GENOMIC DNA]</scope>
    <source>
        <strain evidence="2 3">Poly41</strain>
    </source>
</reference>
<evidence type="ECO:0000256" key="1">
    <source>
        <dbReference type="SAM" id="MobiDB-lite"/>
    </source>
</evidence>
<name>A0A5C6E2F7_9BACT</name>
<evidence type="ECO:0000313" key="3">
    <source>
        <dbReference type="Proteomes" id="UP000319143"/>
    </source>
</evidence>
<feature type="region of interest" description="Disordered" evidence="1">
    <location>
        <begin position="16"/>
        <end position="55"/>
    </location>
</feature>
<feature type="compositionally biased region" description="Polar residues" evidence="1">
    <location>
        <begin position="16"/>
        <end position="50"/>
    </location>
</feature>
<keyword evidence="3" id="KW-1185">Reference proteome</keyword>
<dbReference type="AlphaFoldDB" id="A0A5C6E2F7"/>
<dbReference type="RefSeq" id="WP_146524688.1">
    <property type="nucleotide sequence ID" value="NZ_SJPV01000001.1"/>
</dbReference>
<evidence type="ECO:0000313" key="2">
    <source>
        <dbReference type="EMBL" id="TWU42684.1"/>
    </source>
</evidence>
<feature type="region of interest" description="Disordered" evidence="1">
    <location>
        <begin position="85"/>
        <end position="111"/>
    </location>
</feature>
<accession>A0A5C6E2F7</accession>
<comment type="caution">
    <text evidence="2">The sequence shown here is derived from an EMBL/GenBank/DDBJ whole genome shotgun (WGS) entry which is preliminary data.</text>
</comment>
<proteinExistence type="predicted"/>
<gene>
    <name evidence="2" type="ORF">Poly41_09840</name>
</gene>
<organism evidence="2 3">
    <name type="scientific">Novipirellula artificiosorum</name>
    <dbReference type="NCBI Taxonomy" id="2528016"/>
    <lineage>
        <taxon>Bacteria</taxon>
        <taxon>Pseudomonadati</taxon>
        <taxon>Planctomycetota</taxon>
        <taxon>Planctomycetia</taxon>
        <taxon>Pirellulales</taxon>
        <taxon>Pirellulaceae</taxon>
        <taxon>Novipirellula</taxon>
    </lineage>
</organism>
<protein>
    <submittedName>
        <fullName evidence="2">Uncharacterized protein</fullName>
    </submittedName>
</protein>
<dbReference type="Proteomes" id="UP000319143">
    <property type="component" value="Unassembled WGS sequence"/>
</dbReference>
<dbReference type="EMBL" id="SJPV01000001">
    <property type="protein sequence ID" value="TWU42684.1"/>
    <property type="molecule type" value="Genomic_DNA"/>
</dbReference>
<feature type="compositionally biased region" description="Basic and acidic residues" evidence="1">
    <location>
        <begin position="85"/>
        <end position="97"/>
    </location>
</feature>